<evidence type="ECO:0000259" key="3">
    <source>
        <dbReference type="Pfam" id="PF14341"/>
    </source>
</evidence>
<reference evidence="4" key="1">
    <citation type="submission" date="2021-01" db="EMBL/GenBank/DDBJ databases">
        <title>Genome sequence of strain Noviherbaspirillum sp. DKR-6.</title>
        <authorList>
            <person name="Chaudhary D.K."/>
        </authorList>
    </citation>
    <scope>NUCLEOTIDE SEQUENCE</scope>
    <source>
        <strain evidence="4">DKR-6</strain>
    </source>
</reference>
<dbReference type="EMBL" id="JAEPBG010000006">
    <property type="protein sequence ID" value="MBK4736005.1"/>
    <property type="molecule type" value="Genomic_DNA"/>
</dbReference>
<protein>
    <submittedName>
        <fullName evidence="4">Pilus assembly protein</fullName>
    </submittedName>
</protein>
<evidence type="ECO:0000256" key="1">
    <source>
        <dbReference type="SAM" id="Phobius"/>
    </source>
</evidence>
<dbReference type="Pfam" id="PF13681">
    <property type="entry name" value="PilX"/>
    <property type="match status" value="1"/>
</dbReference>
<feature type="transmembrane region" description="Helical" evidence="1">
    <location>
        <begin position="20"/>
        <end position="45"/>
    </location>
</feature>
<keyword evidence="5" id="KW-1185">Reference proteome</keyword>
<sequence>MQRIHFPCRKPPAPGHQEGMALLVVLLLLVVVMILGLSSSQIALLSERSARGDRDYQIAWQSAEAALVDAQFDIEGPGTAQRAAVFAPNNLLDFIDGCGAASEPVRRGLCLPSAIGKPVWLTVDLADLHAPVTQFGDFTQRAFDAGSAGLKPAYKPRYIIEAVPDTQLFSDKSIGADKRFVYRVTALGFGPRDTVQAVVQMIFRKD</sequence>
<dbReference type="AlphaFoldDB" id="A0A934SSX8"/>
<accession>A0A934SSX8</accession>
<evidence type="ECO:0000313" key="5">
    <source>
        <dbReference type="Proteomes" id="UP000622890"/>
    </source>
</evidence>
<keyword evidence="1" id="KW-0472">Membrane</keyword>
<comment type="caution">
    <text evidence="4">The sequence shown here is derived from an EMBL/GenBank/DDBJ whole genome shotgun (WGS) entry which is preliminary data.</text>
</comment>
<proteinExistence type="predicted"/>
<feature type="domain" description="Type 4 fimbrial biogenesis protein PilX N-terminal" evidence="3">
    <location>
        <begin position="19"/>
        <end position="67"/>
    </location>
</feature>
<keyword evidence="1" id="KW-0812">Transmembrane</keyword>
<dbReference type="InterPro" id="IPR025746">
    <property type="entry name" value="PilX_N_dom"/>
</dbReference>
<keyword evidence="1" id="KW-1133">Transmembrane helix</keyword>
<dbReference type="RefSeq" id="WP_200592978.1">
    <property type="nucleotide sequence ID" value="NZ_JAEPBG010000006.1"/>
</dbReference>
<dbReference type="InterPro" id="IPR025205">
    <property type="entry name" value="PilX/PilW_C"/>
</dbReference>
<feature type="domain" description="PilX/PilW C-terminal" evidence="2">
    <location>
        <begin position="108"/>
        <end position="205"/>
    </location>
</feature>
<organism evidence="4 5">
    <name type="scientific">Noviherbaspirillum pedocola</name>
    <dbReference type="NCBI Taxonomy" id="2801341"/>
    <lineage>
        <taxon>Bacteria</taxon>
        <taxon>Pseudomonadati</taxon>
        <taxon>Pseudomonadota</taxon>
        <taxon>Betaproteobacteria</taxon>
        <taxon>Burkholderiales</taxon>
        <taxon>Oxalobacteraceae</taxon>
        <taxon>Noviherbaspirillum</taxon>
    </lineage>
</organism>
<dbReference type="Proteomes" id="UP000622890">
    <property type="component" value="Unassembled WGS sequence"/>
</dbReference>
<name>A0A934SSX8_9BURK</name>
<evidence type="ECO:0000259" key="2">
    <source>
        <dbReference type="Pfam" id="PF13681"/>
    </source>
</evidence>
<evidence type="ECO:0000313" key="4">
    <source>
        <dbReference type="EMBL" id="MBK4736005.1"/>
    </source>
</evidence>
<dbReference type="Pfam" id="PF14341">
    <property type="entry name" value="PilX_N"/>
    <property type="match status" value="1"/>
</dbReference>
<gene>
    <name evidence="4" type="ORF">JJB74_15395</name>
</gene>